<sequence>MKQKTCGCLTDYLSAGFDIPREDFALTRIVDETHEKYSTEHRENRVYDYTLYKATILNMLAAWKSERFHVDSKDCRWMTCDEMLADETIRTINHDVVAMVRDHA</sequence>
<evidence type="ECO:0008006" key="3">
    <source>
        <dbReference type="Google" id="ProtNLM"/>
    </source>
</evidence>
<reference evidence="1 2" key="2">
    <citation type="journal article" date="2021" name="Syst. Appl. Microbiol.">
        <title>Phylogenetic classification of ten novel species belonging to the genus Bifidobacterium comprising B. phasiani sp. nov., B. pongonis sp. nov., B. saguinibicoloris sp. nov., B. colobi sp. nov., B. simiiventris sp. nov., B. santillanense sp. nov., B. miconis sp. nov., B. amazonense sp. nov., B. pluvialisilvae sp. nov., and B. miconisargentati sp. nov.</title>
        <authorList>
            <person name="Lugli G.A."/>
            <person name="Calvete-Torre I."/>
            <person name="Alessandri G."/>
            <person name="Milani C."/>
            <person name="Turroni F."/>
            <person name="Laiolo P."/>
            <person name="Ossiprandi M.C."/>
            <person name="Margolles A."/>
            <person name="Ruiz L."/>
            <person name="Ventura M."/>
        </authorList>
    </citation>
    <scope>NUCLEOTIDE SEQUENCE [LARGE SCALE GENOMIC DNA]</scope>
    <source>
        <strain evidence="1 2">MA1</strain>
    </source>
</reference>
<protein>
    <recommendedName>
        <fullName evidence="3">NUDIX hydrolase</fullName>
    </recommendedName>
</protein>
<evidence type="ECO:0000313" key="2">
    <source>
        <dbReference type="Proteomes" id="UP000710815"/>
    </source>
</evidence>
<dbReference type="RefSeq" id="WP_241514570.1">
    <property type="nucleotide sequence ID" value="NZ_JAFEJT020000056.1"/>
</dbReference>
<dbReference type="Proteomes" id="UP000710815">
    <property type="component" value="Unassembled WGS sequence"/>
</dbReference>
<comment type="caution">
    <text evidence="1">The sequence shown here is derived from an EMBL/GenBank/DDBJ whole genome shotgun (WGS) entry which is preliminary data.</text>
</comment>
<proteinExistence type="predicted"/>
<gene>
    <name evidence="1" type="ORF">JS533_010945</name>
</gene>
<dbReference type="EMBL" id="JAFEJT020000056">
    <property type="protein sequence ID" value="MCH9276783.1"/>
    <property type="molecule type" value="Genomic_DNA"/>
</dbReference>
<organism evidence="1 2">
    <name type="scientific">Bifidobacterium amazonense</name>
    <dbReference type="NCBI Taxonomy" id="2809027"/>
    <lineage>
        <taxon>Bacteria</taxon>
        <taxon>Bacillati</taxon>
        <taxon>Actinomycetota</taxon>
        <taxon>Actinomycetes</taxon>
        <taxon>Bifidobacteriales</taxon>
        <taxon>Bifidobacteriaceae</taxon>
        <taxon>Bifidobacterium</taxon>
    </lineage>
</organism>
<keyword evidence="2" id="KW-1185">Reference proteome</keyword>
<accession>A0ABS9VXD6</accession>
<name>A0ABS9VXD6_9BIFI</name>
<evidence type="ECO:0000313" key="1">
    <source>
        <dbReference type="EMBL" id="MCH9276783.1"/>
    </source>
</evidence>
<reference evidence="1 2" key="1">
    <citation type="journal article" date="2021" name="Environ. Microbiol.">
        <title>Genetic insights into the dark matter of the mammalian gut microbiota through targeted genome reconstruction.</title>
        <authorList>
            <person name="Lugli G.A."/>
            <person name="Alessandri G."/>
            <person name="Milani C."/>
            <person name="Viappiani A."/>
            <person name="Fontana F."/>
            <person name="Tarracchini C."/>
            <person name="Mancabelli L."/>
            <person name="Argentini C."/>
            <person name="Ruiz L."/>
            <person name="Margolles A."/>
            <person name="van Sinderen D."/>
            <person name="Turroni F."/>
            <person name="Ventura M."/>
        </authorList>
    </citation>
    <scope>NUCLEOTIDE SEQUENCE [LARGE SCALE GENOMIC DNA]</scope>
    <source>
        <strain evidence="1 2">MA1</strain>
    </source>
</reference>